<dbReference type="AlphaFoldDB" id="D7G8F4"/>
<keyword evidence="3" id="KW-1185">Reference proteome</keyword>
<evidence type="ECO:0000313" key="2">
    <source>
        <dbReference type="EMBL" id="CBJ27999.1"/>
    </source>
</evidence>
<gene>
    <name evidence="2" type="ORF">Esi_0089_0026</name>
</gene>
<sequence>MQRLRSRSGSSSPNGRRRNRGRDGNHARGPLQAEQPTLPLGYQIMTQMRIRISACPRDAEINTIYSVLACHELIAGFRSPSPRHLDIDLRAAEDQALYGAEKDSHLVAKGSAIQAAVVVTAARNGSTWTTRNVPSSEDREALAGGPTPNRERKEVDQGFVGGEELESDGIAVPETDLELDGTTNVPQRPDSGCHEIDQEGGVEAHPGQDDSLPSPLKEGGEGCNGIGRSSAGLVTGGLDPQLPNQQQSPTKSDEEHFAQQADDLERGGGGGGKAGSVNQPHIQDARRHQDESAQEGSDPTDCLVNQHCGKGAAEDATDAAQEEVESVSKQTDTISSTSTMVHELDRPGSREEEGSRFAFTQDEGDMNRGDTRCSKTSALPPATATTKLQRHPQAGTCVGPPTGSSPLFRDPAGGLDRSQKDSKGGSTRSAARYATPTSTDRGIIRSRGCYGNYDGGRSGGVNQRSCERTARTSKGSESGTKKKVAEARRGTKRRSTADVTLEQVIDHHMARRRLDGAANGLDGSRAGPHSRIGNTSSHSTGAGTDRLRGENPRSNGKRPSPCSVSDGATLVVAAWSSGCILPLTEAAAPHMRLVAPLLAGEPEGRRVVLRTAAAVATGAAKLALPQHRVEVTGVWQNGLLLELCPAPLVEREEGEAPAPLSALAGRLQAAFDEIVAVDLEFDTVRLCHREALEKLDIGSSSEELLKWCNEVDQVPGSGGDSLDLVELRKALACPDGSPFIGIKHGQWPLLPRTGVLGCFSVSIHPMVLPPPGSTRGEGCARQEPADYLALSFSDSAVFNTSGSPRVLRGDVYQSIGSSGRYTGTSSQGSACNAIGSDAAITDLSRLSGSARLECVSPTCTADSSTWRDITGLRCVAAVNRLALGSPTDLEGELLLAEGLHTDQLVILAGRQGASADAVASRLCVELAIKGKSPAVVNTQNYRCPEAPEARAEAYMGQSQHHASSSASVSNQQLDSRALGRVVAALLGKDKDGGGFPSGNNNSGGAVSDGNAVAGARATSRGWHDIVVVHGCSALDAELLSMEDIGLRPAKAIKVFVDVVPQVSVDNVTPVNGADVRMLRALLAAGGGFAKAVQAEVLANAGSVRNIAERSNFDVASFLEEWHVTEEREQGLWWSFQAAADVHMNTALPYDLNVLKPLVEPLLRSVPPPIEGSDGGDGCRSSAYALSRSVLHMLQLCEALHAQLPGTSVLHELIRPRPS</sequence>
<feature type="compositionally biased region" description="Polar residues" evidence="1">
    <location>
        <begin position="532"/>
        <end position="542"/>
    </location>
</feature>
<dbReference type="EMBL" id="FN649127">
    <property type="protein sequence ID" value="CBJ27999.1"/>
    <property type="molecule type" value="Genomic_DNA"/>
</dbReference>
<accession>D7G8F4</accession>
<evidence type="ECO:0000256" key="1">
    <source>
        <dbReference type="SAM" id="MobiDB-lite"/>
    </source>
</evidence>
<feature type="compositionally biased region" description="Basic and acidic residues" evidence="1">
    <location>
        <begin position="479"/>
        <end position="489"/>
    </location>
</feature>
<feature type="compositionally biased region" description="Acidic residues" evidence="1">
    <location>
        <begin position="315"/>
        <end position="325"/>
    </location>
</feature>
<feature type="compositionally biased region" description="Basic and acidic residues" evidence="1">
    <location>
        <begin position="342"/>
        <end position="355"/>
    </location>
</feature>
<reference evidence="2 3" key="1">
    <citation type="journal article" date="2010" name="Nature">
        <title>The Ectocarpus genome and the independent evolution of multicellularity in brown algae.</title>
        <authorList>
            <person name="Cock J.M."/>
            <person name="Sterck L."/>
            <person name="Rouze P."/>
            <person name="Scornet D."/>
            <person name="Allen A.E."/>
            <person name="Amoutzias G."/>
            <person name="Anthouard V."/>
            <person name="Artiguenave F."/>
            <person name="Aury J.M."/>
            <person name="Badger J.H."/>
            <person name="Beszteri B."/>
            <person name="Billiau K."/>
            <person name="Bonnet E."/>
            <person name="Bothwell J.H."/>
            <person name="Bowler C."/>
            <person name="Boyen C."/>
            <person name="Brownlee C."/>
            <person name="Carrano C.J."/>
            <person name="Charrier B."/>
            <person name="Cho G.Y."/>
            <person name="Coelho S.M."/>
            <person name="Collen J."/>
            <person name="Corre E."/>
            <person name="Da Silva C."/>
            <person name="Delage L."/>
            <person name="Delaroque N."/>
            <person name="Dittami S.M."/>
            <person name="Doulbeau S."/>
            <person name="Elias M."/>
            <person name="Farnham G."/>
            <person name="Gachon C.M."/>
            <person name="Gschloessl B."/>
            <person name="Heesch S."/>
            <person name="Jabbari K."/>
            <person name="Jubin C."/>
            <person name="Kawai H."/>
            <person name="Kimura K."/>
            <person name="Kloareg B."/>
            <person name="Kupper F.C."/>
            <person name="Lang D."/>
            <person name="Le Bail A."/>
            <person name="Leblanc C."/>
            <person name="Lerouge P."/>
            <person name="Lohr M."/>
            <person name="Lopez P.J."/>
            <person name="Martens C."/>
            <person name="Maumus F."/>
            <person name="Michel G."/>
            <person name="Miranda-Saavedra D."/>
            <person name="Morales J."/>
            <person name="Moreau H."/>
            <person name="Motomura T."/>
            <person name="Nagasato C."/>
            <person name="Napoli C.A."/>
            <person name="Nelson D.R."/>
            <person name="Nyvall-Collen P."/>
            <person name="Peters A.F."/>
            <person name="Pommier C."/>
            <person name="Potin P."/>
            <person name="Poulain J."/>
            <person name="Quesneville H."/>
            <person name="Read B."/>
            <person name="Rensing S.A."/>
            <person name="Ritter A."/>
            <person name="Rousvoal S."/>
            <person name="Samanta M."/>
            <person name="Samson G."/>
            <person name="Schroeder D.C."/>
            <person name="Segurens B."/>
            <person name="Strittmatter M."/>
            <person name="Tonon T."/>
            <person name="Tregear J.W."/>
            <person name="Valentin K."/>
            <person name="von Dassow P."/>
            <person name="Yamagishi T."/>
            <person name="Van de Peer Y."/>
            <person name="Wincker P."/>
        </authorList>
    </citation>
    <scope>NUCLEOTIDE SEQUENCE [LARGE SCALE GENOMIC DNA]</scope>
    <source>
        <strain evidence="3">Ec32 / CCAP1310/4</strain>
    </source>
</reference>
<dbReference type="EMBL" id="FN649742">
    <property type="protein sequence ID" value="CBJ27999.1"/>
    <property type="molecule type" value="Genomic_DNA"/>
</dbReference>
<dbReference type="OrthoDB" id="10257085at2759"/>
<name>D7G8F4_ECTSI</name>
<feature type="region of interest" description="Disordered" evidence="1">
    <location>
        <begin position="1"/>
        <end position="37"/>
    </location>
</feature>
<evidence type="ECO:0000313" key="3">
    <source>
        <dbReference type="Proteomes" id="UP000002630"/>
    </source>
</evidence>
<organism evidence="2 3">
    <name type="scientific">Ectocarpus siliculosus</name>
    <name type="common">Brown alga</name>
    <name type="synonym">Conferva siliculosa</name>
    <dbReference type="NCBI Taxonomy" id="2880"/>
    <lineage>
        <taxon>Eukaryota</taxon>
        <taxon>Sar</taxon>
        <taxon>Stramenopiles</taxon>
        <taxon>Ochrophyta</taxon>
        <taxon>PX clade</taxon>
        <taxon>Phaeophyceae</taxon>
        <taxon>Ectocarpales</taxon>
        <taxon>Ectocarpaceae</taxon>
        <taxon>Ectocarpus</taxon>
    </lineage>
</organism>
<dbReference type="Proteomes" id="UP000002630">
    <property type="component" value="Linkage Group LG17"/>
</dbReference>
<feature type="region of interest" description="Disordered" evidence="1">
    <location>
        <begin position="127"/>
        <end position="156"/>
    </location>
</feature>
<proteinExistence type="predicted"/>
<feature type="compositionally biased region" description="Polar residues" evidence="1">
    <location>
        <begin position="327"/>
        <end position="340"/>
    </location>
</feature>
<dbReference type="InParanoid" id="D7G8F4"/>
<protein>
    <submittedName>
        <fullName evidence="2">Uncharacterized protein</fullName>
    </submittedName>
</protein>
<feature type="region of interest" description="Disordered" evidence="1">
    <location>
        <begin position="174"/>
        <end position="563"/>
    </location>
</feature>
<feature type="compositionally biased region" description="Polar residues" evidence="1">
    <location>
        <begin position="424"/>
        <end position="440"/>
    </location>
</feature>
<feature type="compositionally biased region" description="Basic and acidic residues" evidence="1">
    <location>
        <begin position="504"/>
        <end position="515"/>
    </location>
</feature>